<evidence type="ECO:0000313" key="3">
    <source>
        <dbReference type="Proteomes" id="UP000184694"/>
    </source>
</evidence>
<keyword evidence="1" id="KW-1133">Transmembrane helix</keyword>
<dbReference type="AlphaFoldDB" id="A0A1N6FKT6"/>
<organism evidence="2 3">
    <name type="scientific">Halodesulfovibrio marinisediminis DSM 17456</name>
    <dbReference type="NCBI Taxonomy" id="1121457"/>
    <lineage>
        <taxon>Bacteria</taxon>
        <taxon>Pseudomonadati</taxon>
        <taxon>Thermodesulfobacteriota</taxon>
        <taxon>Desulfovibrionia</taxon>
        <taxon>Desulfovibrionales</taxon>
        <taxon>Desulfovibrionaceae</taxon>
        <taxon>Halodesulfovibrio</taxon>
    </lineage>
</organism>
<dbReference type="EMBL" id="FSRG01000004">
    <property type="protein sequence ID" value="SIN95878.1"/>
    <property type="molecule type" value="Genomic_DNA"/>
</dbReference>
<protein>
    <submittedName>
        <fullName evidence="2">Uncharacterized protein</fullName>
    </submittedName>
</protein>
<reference evidence="3" key="1">
    <citation type="submission" date="2016-11" db="EMBL/GenBank/DDBJ databases">
        <authorList>
            <person name="Varghese N."/>
            <person name="Submissions S."/>
        </authorList>
    </citation>
    <scope>NUCLEOTIDE SEQUENCE [LARGE SCALE GENOMIC DNA]</scope>
    <source>
        <strain evidence="3">DSM 17456</strain>
    </source>
</reference>
<feature type="transmembrane region" description="Helical" evidence="1">
    <location>
        <begin position="20"/>
        <end position="44"/>
    </location>
</feature>
<keyword evidence="1" id="KW-0812">Transmembrane</keyword>
<name>A0A1N6FKT6_9BACT</name>
<dbReference type="Proteomes" id="UP000184694">
    <property type="component" value="Unassembled WGS sequence"/>
</dbReference>
<dbReference type="RefSeq" id="WP_175565996.1">
    <property type="nucleotide sequence ID" value="NZ_FSRG01000004.1"/>
</dbReference>
<proteinExistence type="predicted"/>
<keyword evidence="3" id="KW-1185">Reference proteome</keyword>
<evidence type="ECO:0000313" key="2">
    <source>
        <dbReference type="EMBL" id="SIN95878.1"/>
    </source>
</evidence>
<accession>A0A1N6FKT6</accession>
<gene>
    <name evidence="2" type="ORF">SAMN02745161_1367</name>
</gene>
<sequence length="51" mass="5507">MNLFFNVDDSKFNTGSVKHATLLTAAILITAFSIKAHAVGANVLQIAQYIK</sequence>
<evidence type="ECO:0000256" key="1">
    <source>
        <dbReference type="SAM" id="Phobius"/>
    </source>
</evidence>
<keyword evidence="1" id="KW-0472">Membrane</keyword>